<dbReference type="InterPro" id="IPR023211">
    <property type="entry name" value="DNA_pol_palm_dom_sf"/>
</dbReference>
<dbReference type="InterPro" id="IPR036397">
    <property type="entry name" value="RNaseH_sf"/>
</dbReference>
<evidence type="ECO:0000256" key="1">
    <source>
        <dbReference type="ARBA" id="ARBA00005755"/>
    </source>
</evidence>
<organism evidence="11 12">
    <name type="scientific">Dinothrombium tinctorium</name>
    <dbReference type="NCBI Taxonomy" id="1965070"/>
    <lineage>
        <taxon>Eukaryota</taxon>
        <taxon>Metazoa</taxon>
        <taxon>Ecdysozoa</taxon>
        <taxon>Arthropoda</taxon>
        <taxon>Chelicerata</taxon>
        <taxon>Arachnida</taxon>
        <taxon>Acari</taxon>
        <taxon>Acariformes</taxon>
        <taxon>Trombidiformes</taxon>
        <taxon>Prostigmata</taxon>
        <taxon>Anystina</taxon>
        <taxon>Parasitengona</taxon>
        <taxon>Trombidioidea</taxon>
        <taxon>Trombidiidae</taxon>
        <taxon>Dinothrombium</taxon>
    </lineage>
</organism>
<feature type="domain" description="DNA-directed DNA polymerase family B exonuclease" evidence="10">
    <location>
        <begin position="148"/>
        <end position="407"/>
    </location>
</feature>
<dbReference type="SUPFAM" id="SSF56672">
    <property type="entry name" value="DNA/RNA polymerases"/>
    <property type="match status" value="1"/>
</dbReference>
<dbReference type="GO" id="GO:0006287">
    <property type="term" value="P:base-excision repair, gap-filling"/>
    <property type="evidence" value="ECO:0007669"/>
    <property type="project" value="TreeGrafter"/>
</dbReference>
<evidence type="ECO:0000259" key="10">
    <source>
        <dbReference type="Pfam" id="PF03104"/>
    </source>
</evidence>
<dbReference type="InterPro" id="IPR006133">
    <property type="entry name" value="DNA-dir_DNA_pol_B_exonuc"/>
</dbReference>
<dbReference type="GO" id="GO:0006297">
    <property type="term" value="P:nucleotide-excision repair, DNA gap filling"/>
    <property type="evidence" value="ECO:0007669"/>
    <property type="project" value="TreeGrafter"/>
</dbReference>
<dbReference type="EMBL" id="NCKU01008894">
    <property type="protein sequence ID" value="RWS01611.1"/>
    <property type="molecule type" value="Genomic_DNA"/>
</dbReference>
<sequence>MNDEFNKNINKFCYLTLQVLDISSNLGVFNYFTGIKCSNIELFGITDENESILVHVHGFFPYFYVEFPEDIILNAEFTRKLEKLIHENVKLNDINRRKIVKDIDIVSRLSVKYFQNNEEKRMLKITYFSFREKENILKILNKYYRNLKFFNIDLSYITQFMVDLNVCGCCWIQITGNFKLRNKEWSKISTCKIECDAYVSSLKVYDYESNIKDFVYKPKNETITLESISPYKILSYDIECLNGAKGEFPVPETNEIIVIGNILYQEIYENEEKNELNMKKVLFTLGECEIQNEKNIETFTFNDEKILLEKWSEFVRKSDPDIMIGYNTQNFDLPFLIERAKFLKSKNFQYLGRWKGIKTILREQKFMSKQIGNKINYIANINGRVQIDMLSVMQRDFKLRSYKLDDVANDFLGERKEDVHFYQIRNLYFESNITRGKLALYCLKDALLPLKLMIKLMVLVKNVEMARVTGISLNEVLTRGQQVRIMSQLLRKCKTRNMVIPKNIRTSNDEYESYIGAHVIKPEIGFYNEPISTLDFVSLYPSIMITHNLCYSTLLTEEKIMKYNLKEEIDYERSPSNDCFVKKAKYSGLLPEILESLVDRRKYVKNLLKNEQDKVKKQILDSRQLALKITANSVYGFTGAQNGMLPCLSISRSVTTYGQKMLRKTKYEIETKYKQCKVIYGDTDSVMIKFETFSEFKDKYQLLSEVMRISKEQAEYVSSKFRKPIQLDFEKVYYPYLLINKKRYAGLLYTKPEKPDKLDCKGLEIVRRDNCKLVPELLKEVLDLIFMKQNVQGAIEYAKNIFDQLKNYTLPIEKLIISKQLSKLNYKAKQPHIELANKIEKRNPGSGPKLGDRVPYVIINTGKCDKNERLYEKAEDPEYVIKNKLKPDISYYINKQISVPLIRILENIIGKETAEKLFSYNVQNQKMKKKRKISEDKYQLKIDQFFKKMKN</sequence>
<evidence type="ECO:0000256" key="6">
    <source>
        <dbReference type="ARBA" id="ARBA00023125"/>
    </source>
</evidence>
<keyword evidence="2 8" id="KW-0808">Transferase</keyword>
<comment type="catalytic activity">
    <reaction evidence="7 8">
        <text>DNA(n) + a 2'-deoxyribonucleoside 5'-triphosphate = DNA(n+1) + diphosphate</text>
        <dbReference type="Rhea" id="RHEA:22508"/>
        <dbReference type="Rhea" id="RHEA-COMP:17339"/>
        <dbReference type="Rhea" id="RHEA-COMP:17340"/>
        <dbReference type="ChEBI" id="CHEBI:33019"/>
        <dbReference type="ChEBI" id="CHEBI:61560"/>
        <dbReference type="ChEBI" id="CHEBI:173112"/>
        <dbReference type="EC" id="2.7.7.7"/>
    </reaction>
</comment>
<evidence type="ECO:0000313" key="12">
    <source>
        <dbReference type="Proteomes" id="UP000285301"/>
    </source>
</evidence>
<dbReference type="FunFam" id="3.30.420.10:FF:000004">
    <property type="entry name" value="DNA polymerase"/>
    <property type="match status" value="1"/>
</dbReference>
<gene>
    <name evidence="11" type="ORF">B4U79_12646</name>
</gene>
<evidence type="ECO:0000313" key="11">
    <source>
        <dbReference type="EMBL" id="RWS01611.1"/>
    </source>
</evidence>
<dbReference type="Pfam" id="PF03104">
    <property type="entry name" value="DNA_pol_B_exo1"/>
    <property type="match status" value="1"/>
</dbReference>
<dbReference type="Pfam" id="PF00136">
    <property type="entry name" value="DNA_pol_B"/>
    <property type="match status" value="1"/>
</dbReference>
<evidence type="ECO:0000256" key="4">
    <source>
        <dbReference type="ARBA" id="ARBA00022705"/>
    </source>
</evidence>
<evidence type="ECO:0000256" key="2">
    <source>
        <dbReference type="ARBA" id="ARBA00022679"/>
    </source>
</evidence>
<keyword evidence="12" id="KW-1185">Reference proteome</keyword>
<dbReference type="GO" id="GO:0008296">
    <property type="term" value="F:3'-5'-DNA exonuclease activity"/>
    <property type="evidence" value="ECO:0007669"/>
    <property type="project" value="TreeGrafter"/>
</dbReference>
<dbReference type="InterPro" id="IPR017964">
    <property type="entry name" value="DNA-dir_DNA_pol_B_CS"/>
</dbReference>
<dbReference type="InterPro" id="IPR006134">
    <property type="entry name" value="DNA-dir_DNA_pol_B_multi_dom"/>
</dbReference>
<keyword evidence="5 8" id="KW-0239">DNA-directed DNA polymerase</keyword>
<keyword evidence="6 8" id="KW-0238">DNA-binding</keyword>
<proteinExistence type="inferred from homology"/>
<dbReference type="Gene3D" id="3.30.420.10">
    <property type="entry name" value="Ribonuclease H-like superfamily/Ribonuclease H"/>
    <property type="match status" value="1"/>
</dbReference>
<dbReference type="AlphaFoldDB" id="A0A3S3RLS1"/>
<keyword evidence="3 8" id="KW-0548">Nucleotidyltransferase</keyword>
<dbReference type="GO" id="GO:0046872">
    <property type="term" value="F:metal ion binding"/>
    <property type="evidence" value="ECO:0007669"/>
    <property type="project" value="UniProtKB-KW"/>
</dbReference>
<dbReference type="PRINTS" id="PR00106">
    <property type="entry name" value="DNAPOLB"/>
</dbReference>
<evidence type="ECO:0000256" key="3">
    <source>
        <dbReference type="ARBA" id="ARBA00022695"/>
    </source>
</evidence>
<dbReference type="InterPro" id="IPR043502">
    <property type="entry name" value="DNA/RNA_pol_sf"/>
</dbReference>
<dbReference type="GO" id="GO:0003677">
    <property type="term" value="F:DNA binding"/>
    <property type="evidence" value="ECO:0007669"/>
    <property type="project" value="UniProtKB-KW"/>
</dbReference>
<feature type="domain" description="DNA-directed DNA polymerase family B multifunctional" evidence="9">
    <location>
        <begin position="472"/>
        <end position="908"/>
    </location>
</feature>
<dbReference type="Gene3D" id="1.10.132.60">
    <property type="entry name" value="DNA polymerase family B, C-terminal domain"/>
    <property type="match status" value="1"/>
</dbReference>
<dbReference type="SUPFAM" id="SSF53098">
    <property type="entry name" value="Ribonuclease H-like"/>
    <property type="match status" value="1"/>
</dbReference>
<dbReference type="InterPro" id="IPR042087">
    <property type="entry name" value="DNA_pol_B_thumb"/>
</dbReference>
<dbReference type="GO" id="GO:0045004">
    <property type="term" value="P:DNA replication proofreading"/>
    <property type="evidence" value="ECO:0007669"/>
    <property type="project" value="TreeGrafter"/>
</dbReference>
<dbReference type="InterPro" id="IPR050240">
    <property type="entry name" value="DNA_pol_type-B"/>
</dbReference>
<protein>
    <recommendedName>
        <fullName evidence="8">DNA polymerase</fullName>
        <ecNumber evidence="8">2.7.7.7</ecNumber>
    </recommendedName>
</protein>
<dbReference type="InterPro" id="IPR012337">
    <property type="entry name" value="RNaseH-like_sf"/>
</dbReference>
<dbReference type="PANTHER" id="PTHR10322">
    <property type="entry name" value="DNA POLYMERASE CATALYTIC SUBUNIT"/>
    <property type="match status" value="1"/>
</dbReference>
<dbReference type="NCBIfam" id="TIGR00592">
    <property type="entry name" value="pol2"/>
    <property type="match status" value="1"/>
</dbReference>
<comment type="similarity">
    <text evidence="1 8">Belongs to the DNA polymerase type-B family.</text>
</comment>
<reference evidence="11 12" key="1">
    <citation type="journal article" date="2018" name="Gigascience">
        <title>Genomes of trombidid mites reveal novel predicted allergens and laterally-transferred genes associated with secondary metabolism.</title>
        <authorList>
            <person name="Dong X."/>
            <person name="Chaisiri K."/>
            <person name="Xia D."/>
            <person name="Armstrong S.D."/>
            <person name="Fang Y."/>
            <person name="Donnelly M.J."/>
            <person name="Kadowaki T."/>
            <person name="McGarry J.W."/>
            <person name="Darby A.C."/>
            <person name="Makepeace B.L."/>
        </authorList>
    </citation>
    <scope>NUCLEOTIDE SEQUENCE [LARGE SCALE GENOMIC DNA]</scope>
    <source>
        <strain evidence="11">UoL-WK</strain>
    </source>
</reference>
<evidence type="ECO:0000256" key="7">
    <source>
        <dbReference type="ARBA" id="ARBA00049244"/>
    </source>
</evidence>
<dbReference type="GO" id="GO:0043625">
    <property type="term" value="C:delta DNA polymerase complex"/>
    <property type="evidence" value="ECO:0007669"/>
    <property type="project" value="TreeGrafter"/>
</dbReference>
<dbReference type="STRING" id="1965070.A0A3S3RLS1"/>
<dbReference type="EC" id="2.7.7.7" evidence="8"/>
<dbReference type="OrthoDB" id="2414538at2759"/>
<dbReference type="Gene3D" id="3.90.1600.10">
    <property type="entry name" value="Palm domain of DNA polymerase"/>
    <property type="match status" value="1"/>
</dbReference>
<name>A0A3S3RLS1_9ACAR</name>
<evidence type="ECO:0000256" key="5">
    <source>
        <dbReference type="ARBA" id="ARBA00022932"/>
    </source>
</evidence>
<dbReference type="InterPro" id="IPR006172">
    <property type="entry name" value="DNA-dir_DNA_pol_B"/>
</dbReference>
<dbReference type="GO" id="GO:0000166">
    <property type="term" value="F:nucleotide binding"/>
    <property type="evidence" value="ECO:0007669"/>
    <property type="project" value="InterPro"/>
</dbReference>
<dbReference type="Proteomes" id="UP000285301">
    <property type="component" value="Unassembled WGS sequence"/>
</dbReference>
<accession>A0A3S3RLS1</accession>
<keyword evidence="4 8" id="KW-0235">DNA replication</keyword>
<dbReference type="Gene3D" id="1.10.287.690">
    <property type="entry name" value="Helix hairpin bin"/>
    <property type="match status" value="1"/>
</dbReference>
<evidence type="ECO:0000259" key="9">
    <source>
        <dbReference type="Pfam" id="PF00136"/>
    </source>
</evidence>
<evidence type="ECO:0000256" key="8">
    <source>
        <dbReference type="RuleBase" id="RU000442"/>
    </source>
</evidence>
<dbReference type="PROSITE" id="PS00116">
    <property type="entry name" value="DNA_POLYMERASE_B"/>
    <property type="match status" value="1"/>
</dbReference>
<comment type="caution">
    <text evidence="11">The sequence shown here is derived from an EMBL/GenBank/DDBJ whole genome shotgun (WGS) entry which is preliminary data.</text>
</comment>
<dbReference type="PANTHER" id="PTHR10322:SF23">
    <property type="entry name" value="DNA POLYMERASE DELTA CATALYTIC SUBUNIT"/>
    <property type="match status" value="1"/>
</dbReference>
<dbReference type="SMART" id="SM00486">
    <property type="entry name" value="POLBc"/>
    <property type="match status" value="1"/>
</dbReference>
<dbReference type="GO" id="GO:0003887">
    <property type="term" value="F:DNA-directed DNA polymerase activity"/>
    <property type="evidence" value="ECO:0007669"/>
    <property type="project" value="UniProtKB-KW"/>
</dbReference>
<dbReference type="Gene3D" id="3.30.342.10">
    <property type="entry name" value="DNA Polymerase, chain B, domain 1"/>
    <property type="match status" value="1"/>
</dbReference>